<dbReference type="AlphaFoldDB" id="A0AAW0YYI7"/>
<feature type="region of interest" description="Disordered" evidence="1">
    <location>
        <begin position="1"/>
        <end position="139"/>
    </location>
</feature>
<dbReference type="Proteomes" id="UP001388673">
    <property type="component" value="Unassembled WGS sequence"/>
</dbReference>
<keyword evidence="3" id="KW-1185">Reference proteome</keyword>
<name>A0AAW0YYI7_9TREE</name>
<accession>A0AAW0YYI7</accession>
<protein>
    <submittedName>
        <fullName evidence="2">Uncharacterized protein</fullName>
    </submittedName>
</protein>
<gene>
    <name evidence="2" type="ORF">IAR55_003267</name>
</gene>
<dbReference type="EMBL" id="JBCAWK010000006">
    <property type="protein sequence ID" value="KAK8854528.1"/>
    <property type="molecule type" value="Genomic_DNA"/>
</dbReference>
<organism evidence="2 3">
    <name type="scientific">Kwoniella newhampshirensis</name>
    <dbReference type="NCBI Taxonomy" id="1651941"/>
    <lineage>
        <taxon>Eukaryota</taxon>
        <taxon>Fungi</taxon>
        <taxon>Dikarya</taxon>
        <taxon>Basidiomycota</taxon>
        <taxon>Agaricomycotina</taxon>
        <taxon>Tremellomycetes</taxon>
        <taxon>Tremellales</taxon>
        <taxon>Cryptococcaceae</taxon>
        <taxon>Kwoniella</taxon>
    </lineage>
</organism>
<sequence length="191" mass="19917">MAPPPVPNSSRSAPTNPFYANGNRPPASPPPMYSSQPPQAVTYGSLSDLTRGRPTPAAPQQSFTYQPQPERQGYRTSTPAEQSGGRRVPPLPKEGMMPDLPRDPPRRNPASASAPPPPPPSRGAAATIQGYSPAGAQASVNSAAERVKDGFNSIATNERKDQVFSGLGKLGAGAAKLTAKGVYQVGKFASK</sequence>
<dbReference type="KEGG" id="kne:92180525"/>
<dbReference type="RefSeq" id="XP_066802766.1">
    <property type="nucleotide sequence ID" value="XM_066946374.1"/>
</dbReference>
<evidence type="ECO:0000313" key="2">
    <source>
        <dbReference type="EMBL" id="KAK8854528.1"/>
    </source>
</evidence>
<evidence type="ECO:0000313" key="3">
    <source>
        <dbReference type="Proteomes" id="UP001388673"/>
    </source>
</evidence>
<evidence type="ECO:0000256" key="1">
    <source>
        <dbReference type="SAM" id="MobiDB-lite"/>
    </source>
</evidence>
<comment type="caution">
    <text evidence="2">The sequence shown here is derived from an EMBL/GenBank/DDBJ whole genome shotgun (WGS) entry which is preliminary data.</text>
</comment>
<dbReference type="GeneID" id="92180525"/>
<feature type="compositionally biased region" description="Polar residues" evidence="1">
    <location>
        <begin position="58"/>
        <end position="81"/>
    </location>
</feature>
<proteinExistence type="predicted"/>
<reference evidence="2 3" key="1">
    <citation type="journal article" date="2024" name="bioRxiv">
        <title>Comparative genomics of Cryptococcus and Kwoniella reveals pathogenesis evolution and contrasting karyotype dynamics via intercentromeric recombination or chromosome fusion.</title>
        <authorList>
            <person name="Coelho M.A."/>
            <person name="David-Palma M."/>
            <person name="Shea T."/>
            <person name="Bowers K."/>
            <person name="McGinley-Smith S."/>
            <person name="Mohammad A.W."/>
            <person name="Gnirke A."/>
            <person name="Yurkov A.M."/>
            <person name="Nowrousian M."/>
            <person name="Sun S."/>
            <person name="Cuomo C.A."/>
            <person name="Heitman J."/>
        </authorList>
    </citation>
    <scope>NUCLEOTIDE SEQUENCE [LARGE SCALE GENOMIC DNA]</scope>
    <source>
        <strain evidence="2 3">CBS 13917</strain>
    </source>
</reference>